<protein>
    <submittedName>
        <fullName evidence="1">Uncharacterized protein</fullName>
    </submittedName>
</protein>
<dbReference type="EMBL" id="CM045760">
    <property type="protein sequence ID" value="KAI8026054.1"/>
    <property type="molecule type" value="Genomic_DNA"/>
</dbReference>
<proteinExistence type="predicted"/>
<keyword evidence="2" id="KW-1185">Reference proteome</keyword>
<sequence length="131" mass="14373">MDFALTHVLLIMELVSMPAANFGKSDSIRSTHGLRIKMETALEVVCETENTGDILGGYVLLHCSLSPPLPFYSHAGVFARAELSWSVSRPGLVVLAGIFQGYKCSEKLDPLNFLLLVTATNPFLCFFKMFG</sequence>
<evidence type="ECO:0000313" key="2">
    <source>
        <dbReference type="Proteomes" id="UP001060215"/>
    </source>
</evidence>
<dbReference type="Proteomes" id="UP001060215">
    <property type="component" value="Chromosome 3"/>
</dbReference>
<comment type="caution">
    <text evidence="1">The sequence shown here is derived from an EMBL/GenBank/DDBJ whole genome shotgun (WGS) entry which is preliminary data.</text>
</comment>
<accession>A0ACC0IJT0</accession>
<reference evidence="1 2" key="1">
    <citation type="journal article" date="2022" name="Plant J.">
        <title>Chromosome-level genome of Camellia lanceoleosa provides a valuable resource for understanding genome evolution and self-incompatibility.</title>
        <authorList>
            <person name="Gong W."/>
            <person name="Xiao S."/>
            <person name="Wang L."/>
            <person name="Liao Z."/>
            <person name="Chang Y."/>
            <person name="Mo W."/>
            <person name="Hu G."/>
            <person name="Li W."/>
            <person name="Zhao G."/>
            <person name="Zhu H."/>
            <person name="Hu X."/>
            <person name="Ji K."/>
            <person name="Xiang X."/>
            <person name="Song Q."/>
            <person name="Yuan D."/>
            <person name="Jin S."/>
            <person name="Zhang L."/>
        </authorList>
    </citation>
    <scope>NUCLEOTIDE SEQUENCE [LARGE SCALE GENOMIC DNA]</scope>
    <source>
        <strain evidence="1">SQ_2022a</strain>
    </source>
</reference>
<name>A0ACC0IJT0_9ERIC</name>
<gene>
    <name evidence="1" type="ORF">LOK49_LG02G04061</name>
</gene>
<organism evidence="1 2">
    <name type="scientific">Camellia lanceoleosa</name>
    <dbReference type="NCBI Taxonomy" id="1840588"/>
    <lineage>
        <taxon>Eukaryota</taxon>
        <taxon>Viridiplantae</taxon>
        <taxon>Streptophyta</taxon>
        <taxon>Embryophyta</taxon>
        <taxon>Tracheophyta</taxon>
        <taxon>Spermatophyta</taxon>
        <taxon>Magnoliopsida</taxon>
        <taxon>eudicotyledons</taxon>
        <taxon>Gunneridae</taxon>
        <taxon>Pentapetalae</taxon>
        <taxon>asterids</taxon>
        <taxon>Ericales</taxon>
        <taxon>Theaceae</taxon>
        <taxon>Camellia</taxon>
    </lineage>
</organism>
<evidence type="ECO:0000313" key="1">
    <source>
        <dbReference type="EMBL" id="KAI8026054.1"/>
    </source>
</evidence>